<dbReference type="Gene3D" id="3.30.450.20">
    <property type="entry name" value="PAS domain"/>
    <property type="match status" value="5"/>
</dbReference>
<dbReference type="EMBL" id="JAMXMC010000001">
    <property type="protein sequence ID" value="MCO5975428.1"/>
    <property type="molecule type" value="Genomic_DNA"/>
</dbReference>
<evidence type="ECO:0000313" key="12">
    <source>
        <dbReference type="EMBL" id="MCO5975428.1"/>
    </source>
</evidence>
<comment type="caution">
    <text evidence="12">The sequence shown here is derived from an EMBL/GenBank/DDBJ whole genome shotgun (WGS) entry which is preliminary data.</text>
</comment>
<dbReference type="InterPro" id="IPR036097">
    <property type="entry name" value="HisK_dim/P_sf"/>
</dbReference>
<keyword evidence="5" id="KW-0418">Kinase</keyword>
<organism evidence="12 13">
    <name type="scientific">Ideonella oryzae</name>
    <dbReference type="NCBI Taxonomy" id="2937441"/>
    <lineage>
        <taxon>Bacteria</taxon>
        <taxon>Pseudomonadati</taxon>
        <taxon>Pseudomonadota</taxon>
        <taxon>Betaproteobacteria</taxon>
        <taxon>Burkholderiales</taxon>
        <taxon>Sphaerotilaceae</taxon>
        <taxon>Ideonella</taxon>
    </lineage>
</organism>
<keyword evidence="7" id="KW-0812">Transmembrane</keyword>
<dbReference type="NCBIfam" id="TIGR00229">
    <property type="entry name" value="sensory_box"/>
    <property type="match status" value="5"/>
</dbReference>
<evidence type="ECO:0000259" key="8">
    <source>
        <dbReference type="PROSITE" id="PS50109"/>
    </source>
</evidence>
<dbReference type="SUPFAM" id="SSF47384">
    <property type="entry name" value="Homodimeric domain of signal transducing histidine kinase"/>
    <property type="match status" value="1"/>
</dbReference>
<feature type="transmembrane region" description="Helical" evidence="7">
    <location>
        <begin position="223"/>
        <end position="243"/>
    </location>
</feature>
<dbReference type="Pfam" id="PF00989">
    <property type="entry name" value="PAS"/>
    <property type="match status" value="2"/>
</dbReference>
<evidence type="ECO:0000256" key="2">
    <source>
        <dbReference type="ARBA" id="ARBA00012438"/>
    </source>
</evidence>
<dbReference type="InterPro" id="IPR052162">
    <property type="entry name" value="Sensor_kinase/Photoreceptor"/>
</dbReference>
<dbReference type="PRINTS" id="PR00344">
    <property type="entry name" value="BCTRLSENSOR"/>
</dbReference>
<dbReference type="PROSITE" id="PS50113">
    <property type="entry name" value="PAC"/>
    <property type="match status" value="3"/>
</dbReference>
<dbReference type="Pfam" id="PF08447">
    <property type="entry name" value="PAS_3"/>
    <property type="match status" value="1"/>
</dbReference>
<dbReference type="Pfam" id="PF02518">
    <property type="entry name" value="HATPase_c"/>
    <property type="match status" value="1"/>
</dbReference>
<dbReference type="CDD" id="cd00082">
    <property type="entry name" value="HisKA"/>
    <property type="match status" value="1"/>
</dbReference>
<keyword evidence="13" id="KW-1185">Reference proteome</keyword>
<dbReference type="InterPro" id="IPR004358">
    <property type="entry name" value="Sig_transdc_His_kin-like_C"/>
</dbReference>
<dbReference type="CDD" id="cd00130">
    <property type="entry name" value="PAS"/>
    <property type="match status" value="5"/>
</dbReference>
<feature type="transmembrane region" description="Helical" evidence="7">
    <location>
        <begin position="194"/>
        <end position="211"/>
    </location>
</feature>
<dbReference type="InterPro" id="IPR013655">
    <property type="entry name" value="PAS_fold_3"/>
</dbReference>
<comment type="catalytic activity">
    <reaction evidence="1">
        <text>ATP + protein L-histidine = ADP + protein N-phospho-L-histidine.</text>
        <dbReference type="EC" id="2.7.13.3"/>
    </reaction>
</comment>
<feature type="domain" description="PAC" evidence="11">
    <location>
        <begin position="350"/>
        <end position="402"/>
    </location>
</feature>
<dbReference type="InterPro" id="IPR035965">
    <property type="entry name" value="PAS-like_dom_sf"/>
</dbReference>
<dbReference type="SMART" id="SM00388">
    <property type="entry name" value="HisKA"/>
    <property type="match status" value="1"/>
</dbReference>
<evidence type="ECO:0000256" key="6">
    <source>
        <dbReference type="PROSITE-ProRule" id="PRU00169"/>
    </source>
</evidence>
<dbReference type="InterPro" id="IPR001610">
    <property type="entry name" value="PAC"/>
</dbReference>
<feature type="domain" description="Histidine kinase" evidence="8">
    <location>
        <begin position="926"/>
        <end position="1155"/>
    </location>
</feature>
<feature type="transmembrane region" description="Helical" evidence="7">
    <location>
        <begin position="53"/>
        <end position="75"/>
    </location>
</feature>
<feature type="transmembrane region" description="Helical" evidence="7">
    <location>
        <begin position="87"/>
        <end position="110"/>
    </location>
</feature>
<accession>A0ABT1BH83</accession>
<evidence type="ECO:0000256" key="7">
    <source>
        <dbReference type="SAM" id="Phobius"/>
    </source>
</evidence>
<dbReference type="InterPro" id="IPR033425">
    <property type="entry name" value="MASE3"/>
</dbReference>
<dbReference type="RefSeq" id="WP_252767870.1">
    <property type="nucleotide sequence ID" value="NZ_JAMXMC010000001.1"/>
</dbReference>
<dbReference type="InterPro" id="IPR036890">
    <property type="entry name" value="HATPase_C_sf"/>
</dbReference>
<evidence type="ECO:0000256" key="3">
    <source>
        <dbReference type="ARBA" id="ARBA00022553"/>
    </source>
</evidence>
<proteinExistence type="predicted"/>
<dbReference type="PROSITE" id="PS50110">
    <property type="entry name" value="RESPONSE_REGULATORY"/>
    <property type="match status" value="1"/>
</dbReference>
<dbReference type="SMART" id="SM00448">
    <property type="entry name" value="REC"/>
    <property type="match status" value="1"/>
</dbReference>
<dbReference type="Proteomes" id="UP001204851">
    <property type="component" value="Unassembled WGS sequence"/>
</dbReference>
<dbReference type="InterPro" id="IPR003594">
    <property type="entry name" value="HATPase_dom"/>
</dbReference>
<dbReference type="InterPro" id="IPR001789">
    <property type="entry name" value="Sig_transdc_resp-reg_receiver"/>
</dbReference>
<feature type="domain" description="PAC" evidence="11">
    <location>
        <begin position="480"/>
        <end position="530"/>
    </location>
</feature>
<dbReference type="Pfam" id="PF00512">
    <property type="entry name" value="HisKA"/>
    <property type="match status" value="1"/>
</dbReference>
<evidence type="ECO:0000256" key="5">
    <source>
        <dbReference type="ARBA" id="ARBA00022777"/>
    </source>
</evidence>
<keyword evidence="3 6" id="KW-0597">Phosphoprotein</keyword>
<dbReference type="InterPro" id="IPR011006">
    <property type="entry name" value="CheY-like_superfamily"/>
</dbReference>
<feature type="transmembrane region" description="Helical" evidence="7">
    <location>
        <begin position="155"/>
        <end position="174"/>
    </location>
</feature>
<evidence type="ECO:0000259" key="9">
    <source>
        <dbReference type="PROSITE" id="PS50110"/>
    </source>
</evidence>
<dbReference type="SUPFAM" id="SSF55785">
    <property type="entry name" value="PYP-like sensor domain (PAS domain)"/>
    <property type="match status" value="5"/>
</dbReference>
<reference evidence="12 13" key="1">
    <citation type="submission" date="2022-06" db="EMBL/GenBank/DDBJ databases">
        <title>Ideonella sp. NS12-5 Genome sequencing and assembly.</title>
        <authorList>
            <person name="Jung Y."/>
        </authorList>
    </citation>
    <scope>NUCLEOTIDE SEQUENCE [LARGE SCALE GENOMIC DNA]</scope>
    <source>
        <strain evidence="12 13">NS12-5</strain>
    </source>
</reference>
<dbReference type="SUPFAM" id="SSF52172">
    <property type="entry name" value="CheY-like"/>
    <property type="match status" value="1"/>
</dbReference>
<feature type="domain" description="PAC" evidence="11">
    <location>
        <begin position="730"/>
        <end position="782"/>
    </location>
</feature>
<dbReference type="SUPFAM" id="SSF55874">
    <property type="entry name" value="ATPase domain of HSP90 chaperone/DNA topoisomerase II/histidine kinase"/>
    <property type="match status" value="1"/>
</dbReference>
<dbReference type="InterPro" id="IPR000014">
    <property type="entry name" value="PAS"/>
</dbReference>
<dbReference type="SMART" id="SM00091">
    <property type="entry name" value="PAS"/>
    <property type="match status" value="5"/>
</dbReference>
<evidence type="ECO:0000256" key="4">
    <source>
        <dbReference type="ARBA" id="ARBA00022679"/>
    </source>
</evidence>
<dbReference type="EC" id="2.7.13.3" evidence="2"/>
<feature type="domain" description="PAS" evidence="10">
    <location>
        <begin position="783"/>
        <end position="853"/>
    </location>
</feature>
<dbReference type="PANTHER" id="PTHR43304">
    <property type="entry name" value="PHYTOCHROME-LIKE PROTEIN CPH1"/>
    <property type="match status" value="1"/>
</dbReference>
<dbReference type="Pfam" id="PF13426">
    <property type="entry name" value="PAS_9"/>
    <property type="match status" value="1"/>
</dbReference>
<feature type="domain" description="PAS" evidence="10">
    <location>
        <begin position="531"/>
        <end position="601"/>
    </location>
</feature>
<dbReference type="Pfam" id="PF17159">
    <property type="entry name" value="MASE3"/>
    <property type="match status" value="1"/>
</dbReference>
<evidence type="ECO:0000259" key="11">
    <source>
        <dbReference type="PROSITE" id="PS50113"/>
    </source>
</evidence>
<dbReference type="InterPro" id="IPR005467">
    <property type="entry name" value="His_kinase_dom"/>
</dbReference>
<name>A0ABT1BH83_9BURK</name>
<dbReference type="Pfam" id="PF08448">
    <property type="entry name" value="PAS_4"/>
    <property type="match status" value="1"/>
</dbReference>
<dbReference type="InterPro" id="IPR003661">
    <property type="entry name" value="HisK_dim/P_dom"/>
</dbReference>
<feature type="domain" description="Response regulatory" evidence="9">
    <location>
        <begin position="1176"/>
        <end position="1296"/>
    </location>
</feature>
<feature type="modified residue" description="4-aspartylphosphate" evidence="6">
    <location>
        <position position="1231"/>
    </location>
</feature>
<gene>
    <name evidence="12" type="ORF">M0L44_01660</name>
</gene>
<dbReference type="InterPro" id="IPR013656">
    <property type="entry name" value="PAS_4"/>
</dbReference>
<dbReference type="SMART" id="SM00387">
    <property type="entry name" value="HATPase_c"/>
    <property type="match status" value="1"/>
</dbReference>
<dbReference type="PROSITE" id="PS50109">
    <property type="entry name" value="HIS_KIN"/>
    <property type="match status" value="1"/>
</dbReference>
<evidence type="ECO:0000313" key="13">
    <source>
        <dbReference type="Proteomes" id="UP001204851"/>
    </source>
</evidence>
<dbReference type="InterPro" id="IPR013767">
    <property type="entry name" value="PAS_fold"/>
</dbReference>
<feature type="domain" description="PAS" evidence="10">
    <location>
        <begin position="279"/>
        <end position="334"/>
    </location>
</feature>
<dbReference type="Gene3D" id="3.40.50.2300">
    <property type="match status" value="1"/>
</dbReference>
<dbReference type="PROSITE" id="PS50112">
    <property type="entry name" value="PAS"/>
    <property type="match status" value="5"/>
</dbReference>
<dbReference type="Pfam" id="PF00072">
    <property type="entry name" value="Response_reg"/>
    <property type="match status" value="1"/>
</dbReference>
<keyword evidence="7" id="KW-1133">Transmembrane helix</keyword>
<protein>
    <recommendedName>
        <fullName evidence="2">histidine kinase</fullName>
        <ecNumber evidence="2">2.7.13.3</ecNumber>
    </recommendedName>
</protein>
<dbReference type="SMART" id="SM00086">
    <property type="entry name" value="PAC"/>
    <property type="match status" value="4"/>
</dbReference>
<dbReference type="PANTHER" id="PTHR43304:SF1">
    <property type="entry name" value="PAC DOMAIN-CONTAINING PROTEIN"/>
    <property type="match status" value="1"/>
</dbReference>
<sequence>MPHEPTSSLRLHLGDPGPEWRRALPWMLPILVLLALEYSPWRAALSFPLSSYLGFHTAVELIAMTMGLVCFGLLWLTPATAVRTSTVALACAVAAASGLDMLHMLSYAGMPALVTPSSPEKAIAFWLAGRSALALGVLVAAWAPLQRMESPGRRYLWLTLTLAATLGVSVLILLRPDDLPRTYLPGAGLTSFKVAFELVLVGINLLAAARLQRVAGRVGTPAVTLAVSAMFCAVAELCFASYASPSDMLNALGHVAKILAYAYLVRTAYLLSLRLPLARAGGLADALTASGNPTLICSELGTIHWVNPAFSQVTGYELGELRGRSLASLCRDDDSRWPEQQAAMASGRSWQGHVSMRRKDGSAYLDDRRLTPIRNALGHLNAYVMTGEDITEREAQARALAAGEERLRALLASAPDAVIVIDRAGTMLLVNEAAQLMFGHAREAMVGQNIRMLMPAEMAGLHDGHLERYAQTGDPRIIGRGRDVEGLHRDGRPLELHLTVGEACLPDGKVYIGFMRDIREQRQAQRALAEREQRYRALMDTAMDGVLLCDLEGRLVEVNDAYVRLSGYSRDELKRMKIVDLQAELDATGVAGRIRHVVQHGNMQFETRHRSKQGVVWPVEISVAHWAVDGGQLFIFARDLSSRKAAERALRESEERLALALRGTNDGLWDYDFLEQSLFLSPRWKEMLGYADPELPSQLDWVRRLLHPEDALSAHAAVSDLLAGRAGDRFEVELRLRHKAGHWVPVLCRGQLVRDESGQALRLIGTHQDLSERHRAEQSLRESEDKLRSLFELSPLGIAMCTMEGRLVEFNEAYRSLLGFDAATLRGMTYWELTPPEYVQAEAEQLEAVAHTGRYGPYEKEYLCADGSRVPVRMNGVRIELDGQPYLWSIAEDLTAQRRTEAERQAMQQQQMQSQKLEALGQLTGGIAHDFNNMLGGILGLASLGLERHIEDPDSKLAQYLREIVRTSERGRDLVAKMLAYVRTGEPTVSPPHALQPIVGEVCDLLRASLPEGVSLDCRCPEPVPPARISAVDLHQIVMNLVLNARDAVGPGGRIEVVLRHDRRAPSPPAHCSHCHQPLPGDCVVLEVRDNGPGIPPELLPRIFDPFFTTKAVGKGTGLGLASVTGLVHRAGGHVQAIAPAEGGTLMRMLLPAAGEAVAAPAPVPPVPLSLPAGGAVWVVDDDPAVLVFLTELLRENGFEVQAFGDPQPAIDALRAVKPRPDAHPVALITDQTMPGLSGAKLAQAALALLPGLPVVLCTGYSEHIDAESARTLGVRCFLRKPFDSQELLAALAGVLPEPR</sequence>
<dbReference type="InterPro" id="IPR000700">
    <property type="entry name" value="PAS-assoc_C"/>
</dbReference>
<keyword evidence="4" id="KW-0808">Transferase</keyword>
<evidence type="ECO:0000259" key="10">
    <source>
        <dbReference type="PROSITE" id="PS50112"/>
    </source>
</evidence>
<evidence type="ECO:0000256" key="1">
    <source>
        <dbReference type="ARBA" id="ARBA00000085"/>
    </source>
</evidence>
<dbReference type="Gene3D" id="1.10.287.130">
    <property type="match status" value="1"/>
</dbReference>
<feature type="domain" description="PAS" evidence="10">
    <location>
        <begin position="653"/>
        <end position="725"/>
    </location>
</feature>
<dbReference type="Gene3D" id="3.30.565.10">
    <property type="entry name" value="Histidine kinase-like ATPase, C-terminal domain"/>
    <property type="match status" value="1"/>
</dbReference>
<dbReference type="CDD" id="cd00156">
    <property type="entry name" value="REC"/>
    <property type="match status" value="1"/>
</dbReference>
<keyword evidence="7" id="KW-0472">Membrane</keyword>
<feature type="transmembrane region" description="Helical" evidence="7">
    <location>
        <begin position="122"/>
        <end position="143"/>
    </location>
</feature>
<feature type="domain" description="PAS" evidence="10">
    <location>
        <begin position="403"/>
        <end position="473"/>
    </location>
</feature>